<geneLocation type="plasmid" evidence="2 3">
    <name>pKRAD01</name>
</geneLocation>
<dbReference type="AlphaFoldDB" id="A6WH05"/>
<reference evidence="3" key="1">
    <citation type="journal article" date="2008" name="PLoS ONE">
        <title>Survival in nuclear waste, extreme resistance, and potential applications gleaned from the genome sequence of Kineococcus radiotolerans SRS30216.</title>
        <authorList>
            <person name="Bagwell C.E."/>
            <person name="Bhat S."/>
            <person name="Hawkins G.M."/>
            <person name="Smith B.W."/>
            <person name="Biswas T."/>
            <person name="Hoover T.R."/>
            <person name="Saunders E."/>
            <person name="Han C.S."/>
            <person name="Tsodikov O.V."/>
            <person name="Shimkets L.J."/>
        </authorList>
    </citation>
    <scope>NUCLEOTIDE SEQUENCE [LARGE SCALE GENOMIC DNA]</scope>
    <source>
        <strain evidence="3">ATCC BAA-149 / DSM 14245 / SRS30216</strain>
    </source>
</reference>
<dbReference type="KEGG" id="kra:Krad_4635"/>
<evidence type="ECO:0000256" key="1">
    <source>
        <dbReference type="SAM" id="MobiDB-lite"/>
    </source>
</evidence>
<dbReference type="HOGENOM" id="CLU_1353134_0_0_11"/>
<dbReference type="RefSeq" id="WP_012001928.1">
    <property type="nucleotide sequence ID" value="NC_009806.1"/>
</dbReference>
<accession>A6WH05</accession>
<keyword evidence="3" id="KW-1185">Reference proteome</keyword>
<dbReference type="Proteomes" id="UP000001116">
    <property type="component" value="Plasmid pKRAD01"/>
</dbReference>
<keyword evidence="2" id="KW-0614">Plasmid</keyword>
<evidence type="ECO:0000313" key="3">
    <source>
        <dbReference type="Proteomes" id="UP000001116"/>
    </source>
</evidence>
<evidence type="ECO:0000313" key="2">
    <source>
        <dbReference type="EMBL" id="ABS06094.1"/>
    </source>
</evidence>
<name>A6WH05_KINRD</name>
<proteinExistence type="predicted"/>
<feature type="region of interest" description="Disordered" evidence="1">
    <location>
        <begin position="135"/>
        <end position="165"/>
    </location>
</feature>
<protein>
    <submittedName>
        <fullName evidence="2">Uncharacterized protein</fullName>
    </submittedName>
</protein>
<organism evidence="2 3">
    <name type="scientific">Kineococcus radiotolerans (strain ATCC BAA-149 / DSM 14245 / SRS30216)</name>
    <dbReference type="NCBI Taxonomy" id="266940"/>
    <lineage>
        <taxon>Bacteria</taxon>
        <taxon>Bacillati</taxon>
        <taxon>Actinomycetota</taxon>
        <taxon>Actinomycetes</taxon>
        <taxon>Kineosporiales</taxon>
        <taxon>Kineosporiaceae</taxon>
        <taxon>Kineococcus</taxon>
    </lineage>
</organism>
<sequence>MTENEPAPDICPTDTSHELTPSALAARSCTAPASAEGQNGDAPEVVGELLFATAEAYDGMQTLRARLSTLQSQPFDLAAATAVVELLSSARWQRARSSWHVLQGAQVRGDEELAGTDEASDEGIEDRLAVADAASTRLSDSLAPERAPTTVLPTGTDRGSAPRGTQRVSDLLLELGTVYGWSGIRRIATGPGHITGIGGQPC</sequence>
<gene>
    <name evidence="2" type="ordered locus">Krad_4635</name>
</gene>
<dbReference type="EMBL" id="CP000751">
    <property type="protein sequence ID" value="ABS06094.1"/>
    <property type="molecule type" value="Genomic_DNA"/>
</dbReference>